<dbReference type="PANTHER" id="PTHR35010:SF4">
    <property type="entry name" value="BLL5781 PROTEIN"/>
    <property type="match status" value="1"/>
</dbReference>
<evidence type="ECO:0000313" key="2">
    <source>
        <dbReference type="EMBL" id="TXB68646.1"/>
    </source>
</evidence>
<dbReference type="EMBL" id="VOPL01000004">
    <property type="protein sequence ID" value="TXB68646.1"/>
    <property type="molecule type" value="Genomic_DNA"/>
</dbReference>
<gene>
    <name evidence="2" type="ORF">FQV27_11720</name>
</gene>
<dbReference type="OrthoDB" id="9785973at2"/>
<dbReference type="Proteomes" id="UP000321562">
    <property type="component" value="Unassembled WGS sequence"/>
</dbReference>
<reference evidence="2 3" key="1">
    <citation type="submission" date="2019-08" db="EMBL/GenBank/DDBJ databases">
        <authorList>
            <person name="Ye J."/>
        </authorList>
    </citation>
    <scope>NUCLEOTIDE SEQUENCE [LARGE SCALE GENOMIC DNA]</scope>
    <source>
        <strain evidence="2 3">TK008</strain>
    </source>
</reference>
<dbReference type="InterPro" id="IPR001387">
    <property type="entry name" value="Cro/C1-type_HTH"/>
</dbReference>
<accession>A0A5C6S312</accession>
<protein>
    <submittedName>
        <fullName evidence="2">Helix-turn-helix transcriptional regulator</fullName>
    </submittedName>
</protein>
<dbReference type="GO" id="GO:0003677">
    <property type="term" value="F:DNA binding"/>
    <property type="evidence" value="ECO:0007669"/>
    <property type="project" value="InterPro"/>
</dbReference>
<dbReference type="Pfam" id="PF01381">
    <property type="entry name" value="HTH_3"/>
    <property type="match status" value="1"/>
</dbReference>
<dbReference type="InterPro" id="IPR041413">
    <property type="entry name" value="MLTR_LBD"/>
</dbReference>
<evidence type="ECO:0000313" key="3">
    <source>
        <dbReference type="Proteomes" id="UP000321562"/>
    </source>
</evidence>
<dbReference type="Gene3D" id="3.30.450.180">
    <property type="match status" value="1"/>
</dbReference>
<name>A0A5C6S312_9RHOB</name>
<dbReference type="PROSITE" id="PS50943">
    <property type="entry name" value="HTH_CROC1"/>
    <property type="match status" value="1"/>
</dbReference>
<sequence>MSETPENLVGDILREWRGRRGLSQLALSLDAGVSQRHLSFVESGRSRPSRDMLIRFAASLSMPLRAQNTLLIAGGFAPAYPERHPDDPAFRAARQMVETILRRHEPFPALAVDRHWNMIFANAGAGQIMQAADPSLLASPVNVLRAALHPNGIAPIIRNFGEWRAHLLHRLSAQIEASGDPVLERLEAELRAYPIPPGVSAGTCGVDLGGIAVPLQITLDGAEMSFISTTTVFGTATDITLSELVVETFFPADDQTHDLLMQGYSHSIVPGGFDVMS</sequence>
<dbReference type="SMART" id="SM00530">
    <property type="entry name" value="HTH_XRE"/>
    <property type="match status" value="1"/>
</dbReference>
<organism evidence="2 3">
    <name type="scientific">Paracoccus aurantiacus</name>
    <dbReference type="NCBI Taxonomy" id="2599412"/>
    <lineage>
        <taxon>Bacteria</taxon>
        <taxon>Pseudomonadati</taxon>
        <taxon>Pseudomonadota</taxon>
        <taxon>Alphaproteobacteria</taxon>
        <taxon>Rhodobacterales</taxon>
        <taxon>Paracoccaceae</taxon>
        <taxon>Paracoccus</taxon>
    </lineage>
</organism>
<dbReference type="RefSeq" id="WP_147098651.1">
    <property type="nucleotide sequence ID" value="NZ_JBHUFH010000012.1"/>
</dbReference>
<feature type="domain" description="HTH cro/C1-type" evidence="1">
    <location>
        <begin position="13"/>
        <end position="67"/>
    </location>
</feature>
<dbReference type="PANTHER" id="PTHR35010">
    <property type="entry name" value="BLL4672 PROTEIN-RELATED"/>
    <property type="match status" value="1"/>
</dbReference>
<dbReference type="CDD" id="cd00093">
    <property type="entry name" value="HTH_XRE"/>
    <property type="match status" value="1"/>
</dbReference>
<dbReference type="AlphaFoldDB" id="A0A5C6S312"/>
<dbReference type="Gene3D" id="1.10.260.40">
    <property type="entry name" value="lambda repressor-like DNA-binding domains"/>
    <property type="match status" value="1"/>
</dbReference>
<dbReference type="SUPFAM" id="SSF47413">
    <property type="entry name" value="lambda repressor-like DNA-binding domains"/>
    <property type="match status" value="1"/>
</dbReference>
<comment type="caution">
    <text evidence="2">The sequence shown here is derived from an EMBL/GenBank/DDBJ whole genome shotgun (WGS) entry which is preliminary data.</text>
</comment>
<evidence type="ECO:0000259" key="1">
    <source>
        <dbReference type="PROSITE" id="PS50943"/>
    </source>
</evidence>
<dbReference type="Pfam" id="PF17765">
    <property type="entry name" value="MLTR_LBD"/>
    <property type="match status" value="1"/>
</dbReference>
<proteinExistence type="predicted"/>
<dbReference type="InterPro" id="IPR010982">
    <property type="entry name" value="Lambda_DNA-bd_dom_sf"/>
</dbReference>
<keyword evidence="3" id="KW-1185">Reference proteome</keyword>